<dbReference type="AlphaFoldDB" id="A0AAW1SB10"/>
<evidence type="ECO:0000313" key="4">
    <source>
        <dbReference type="Proteomes" id="UP001438707"/>
    </source>
</evidence>
<keyword evidence="2" id="KW-0812">Transmembrane</keyword>
<feature type="transmembrane region" description="Helical" evidence="2">
    <location>
        <begin position="139"/>
        <end position="167"/>
    </location>
</feature>
<name>A0AAW1SB10_9CHLO</name>
<keyword evidence="4" id="KW-1185">Reference proteome</keyword>
<keyword evidence="2" id="KW-1133">Transmembrane helix</keyword>
<comment type="caution">
    <text evidence="3">The sequence shown here is derived from an EMBL/GenBank/DDBJ whole genome shotgun (WGS) entry which is preliminary data.</text>
</comment>
<reference evidence="3 4" key="1">
    <citation type="journal article" date="2024" name="Nat. Commun.">
        <title>Phylogenomics reveals the evolutionary origins of lichenization in chlorophyte algae.</title>
        <authorList>
            <person name="Puginier C."/>
            <person name="Libourel C."/>
            <person name="Otte J."/>
            <person name="Skaloud P."/>
            <person name="Haon M."/>
            <person name="Grisel S."/>
            <person name="Petersen M."/>
            <person name="Berrin J.G."/>
            <person name="Delaux P.M."/>
            <person name="Dal Grande F."/>
            <person name="Keller J."/>
        </authorList>
    </citation>
    <scope>NUCLEOTIDE SEQUENCE [LARGE SCALE GENOMIC DNA]</scope>
    <source>
        <strain evidence="3 4">SAG 2145</strain>
    </source>
</reference>
<feature type="transmembrane region" description="Helical" evidence="2">
    <location>
        <begin position="97"/>
        <end position="119"/>
    </location>
</feature>
<feature type="region of interest" description="Disordered" evidence="1">
    <location>
        <begin position="1"/>
        <end position="24"/>
    </location>
</feature>
<gene>
    <name evidence="3" type="ORF">WJX74_009339</name>
</gene>
<feature type="transmembrane region" description="Helical" evidence="2">
    <location>
        <begin position="201"/>
        <end position="219"/>
    </location>
</feature>
<protein>
    <submittedName>
        <fullName evidence="3">Uncharacterized protein</fullName>
    </submittedName>
</protein>
<accession>A0AAW1SB10</accession>
<keyword evidence="2" id="KW-0472">Membrane</keyword>
<evidence type="ECO:0000256" key="2">
    <source>
        <dbReference type="SAM" id="Phobius"/>
    </source>
</evidence>
<proteinExistence type="predicted"/>
<organism evidence="3 4">
    <name type="scientific">Apatococcus lobatus</name>
    <dbReference type="NCBI Taxonomy" id="904363"/>
    <lineage>
        <taxon>Eukaryota</taxon>
        <taxon>Viridiplantae</taxon>
        <taxon>Chlorophyta</taxon>
        <taxon>core chlorophytes</taxon>
        <taxon>Trebouxiophyceae</taxon>
        <taxon>Chlorellales</taxon>
        <taxon>Chlorellaceae</taxon>
        <taxon>Apatococcus</taxon>
    </lineage>
</organism>
<evidence type="ECO:0000313" key="3">
    <source>
        <dbReference type="EMBL" id="KAK9843256.1"/>
    </source>
</evidence>
<dbReference type="EMBL" id="JALJOS010000002">
    <property type="protein sequence ID" value="KAK9843256.1"/>
    <property type="molecule type" value="Genomic_DNA"/>
</dbReference>
<sequence length="222" mass="23973">MTQQPAPTRNPLFEPSEPPARPEMFHLGPQHGPFGGDSSLPTHAAVVEYAQGVSAQVYLENPVTGRFRRLKNSEPLKYALPSTASEGFGQISPLYKLFQGLVGGLALADLISILHLYLANTGLKFVEEYSPLAATINKALLVLISLACALTSVRLLLCAALAQALALTLQALRLFYSNSFSQWAVAAPGSNREWTPMLSKWVGMSLTANLFCGIAWILVGNF</sequence>
<dbReference type="Proteomes" id="UP001438707">
    <property type="component" value="Unassembled WGS sequence"/>
</dbReference>
<evidence type="ECO:0000256" key="1">
    <source>
        <dbReference type="SAM" id="MobiDB-lite"/>
    </source>
</evidence>